<dbReference type="SUPFAM" id="SSF52374">
    <property type="entry name" value="Nucleotidylyl transferase"/>
    <property type="match status" value="1"/>
</dbReference>
<feature type="domain" description="Cytidyltransferase-like" evidence="3">
    <location>
        <begin position="2"/>
        <end position="126"/>
    </location>
</feature>
<dbReference type="STRING" id="1798650.A2945_04675"/>
<sequence length="130" mass="14995">MVFGAFDGVHEGHRAMLREAKRAGDYLIAVVAQDHVVQELKHRPPKHDMGSRMEMLQRENLADEIVVGDIELGTYHIVQEHRPSVVAFGYDQDDFRRDFEGHLAEFEWHVDTVTLDPHEPEKYHSSILHG</sequence>
<dbReference type="GO" id="GO:0016779">
    <property type="term" value="F:nucleotidyltransferase activity"/>
    <property type="evidence" value="ECO:0007669"/>
    <property type="project" value="UniProtKB-KW"/>
</dbReference>
<accession>A0A1G2CFP0</accession>
<evidence type="ECO:0000313" key="5">
    <source>
        <dbReference type="Proteomes" id="UP000178880"/>
    </source>
</evidence>
<proteinExistence type="predicted"/>
<evidence type="ECO:0000259" key="3">
    <source>
        <dbReference type="Pfam" id="PF01467"/>
    </source>
</evidence>
<gene>
    <name evidence="4" type="ORF">A2945_04675</name>
</gene>
<dbReference type="AlphaFoldDB" id="A0A1G2CFP0"/>
<dbReference type="PANTHER" id="PTHR43793:SF1">
    <property type="entry name" value="FAD SYNTHASE"/>
    <property type="match status" value="1"/>
</dbReference>
<comment type="caution">
    <text evidence="4">The sequence shown here is derived from an EMBL/GenBank/DDBJ whole genome shotgun (WGS) entry which is preliminary data.</text>
</comment>
<dbReference type="InterPro" id="IPR014729">
    <property type="entry name" value="Rossmann-like_a/b/a_fold"/>
</dbReference>
<organism evidence="4 5">
    <name type="scientific">Candidatus Liptonbacteria bacterium RIFCSPLOWO2_01_FULL_52_25</name>
    <dbReference type="NCBI Taxonomy" id="1798650"/>
    <lineage>
        <taxon>Bacteria</taxon>
        <taxon>Candidatus Liptoniibacteriota</taxon>
    </lineage>
</organism>
<evidence type="ECO:0000256" key="2">
    <source>
        <dbReference type="ARBA" id="ARBA00022695"/>
    </source>
</evidence>
<evidence type="ECO:0000256" key="1">
    <source>
        <dbReference type="ARBA" id="ARBA00022679"/>
    </source>
</evidence>
<dbReference type="Proteomes" id="UP000178880">
    <property type="component" value="Unassembled WGS sequence"/>
</dbReference>
<keyword evidence="1" id="KW-0808">Transferase</keyword>
<dbReference type="InterPro" id="IPR050385">
    <property type="entry name" value="Archaeal_FAD_synthase"/>
</dbReference>
<protein>
    <recommendedName>
        <fullName evidence="3">Cytidyltransferase-like domain-containing protein</fullName>
    </recommendedName>
</protein>
<dbReference type="InterPro" id="IPR004821">
    <property type="entry name" value="Cyt_trans-like"/>
</dbReference>
<keyword evidence="2" id="KW-0548">Nucleotidyltransferase</keyword>
<dbReference type="PANTHER" id="PTHR43793">
    <property type="entry name" value="FAD SYNTHASE"/>
    <property type="match status" value="1"/>
</dbReference>
<dbReference type="EMBL" id="MHLA01000017">
    <property type="protein sequence ID" value="OGY99237.1"/>
    <property type="molecule type" value="Genomic_DNA"/>
</dbReference>
<dbReference type="Pfam" id="PF01467">
    <property type="entry name" value="CTP_transf_like"/>
    <property type="match status" value="1"/>
</dbReference>
<evidence type="ECO:0000313" key="4">
    <source>
        <dbReference type="EMBL" id="OGY99237.1"/>
    </source>
</evidence>
<name>A0A1G2CFP0_9BACT</name>
<dbReference type="Gene3D" id="3.40.50.620">
    <property type="entry name" value="HUPs"/>
    <property type="match status" value="1"/>
</dbReference>
<dbReference type="NCBIfam" id="TIGR00125">
    <property type="entry name" value="cyt_tran_rel"/>
    <property type="match status" value="1"/>
</dbReference>
<reference evidence="4 5" key="1">
    <citation type="journal article" date="2016" name="Nat. Commun.">
        <title>Thousands of microbial genomes shed light on interconnected biogeochemical processes in an aquifer system.</title>
        <authorList>
            <person name="Anantharaman K."/>
            <person name="Brown C.T."/>
            <person name="Hug L.A."/>
            <person name="Sharon I."/>
            <person name="Castelle C.J."/>
            <person name="Probst A.J."/>
            <person name="Thomas B.C."/>
            <person name="Singh A."/>
            <person name="Wilkins M.J."/>
            <person name="Karaoz U."/>
            <person name="Brodie E.L."/>
            <person name="Williams K.H."/>
            <person name="Hubbard S.S."/>
            <person name="Banfield J.F."/>
        </authorList>
    </citation>
    <scope>NUCLEOTIDE SEQUENCE [LARGE SCALE GENOMIC DNA]</scope>
</reference>